<proteinExistence type="predicted"/>
<dbReference type="Proteomes" id="UP000798662">
    <property type="component" value="Chromosome 1"/>
</dbReference>
<comment type="caution">
    <text evidence="1">The sequence shown here is derived from an EMBL/GenBank/DDBJ whole genome shotgun (WGS) entry which is preliminary data.</text>
</comment>
<name>A0ACC3BPW2_PYRYE</name>
<gene>
    <name evidence="1" type="ORF">I4F81_002375</name>
</gene>
<protein>
    <submittedName>
        <fullName evidence="1">Uncharacterized protein</fullName>
    </submittedName>
</protein>
<sequence length="296" mass="30932">MRPVCARLAAVATAVAVAVTAAAVPLPAAAQRVFTGRGAPLVVATPTTAPTAAAAAAATAAATGATTTAAVPPVSTIPRGALLGLRPSSAPFPAEEQNRDVTKPPPPAATDVAACLAAYLAAPVENVYAIPAYLCCVDPSMGFCDPSLEFRPNREVCSLDTSEQRGGQCCFSQPEDGTRAGDGGTPLAVRCTSLLIDSPCRECTRAGAPGCADRPGKCTSLAADRYSRCDVGVCVVRGRRARVMVRPTWCGWFGTVAQCCLMKKMWWERVKCCRECRVPGWGRKSWGCCWAGPRPW</sequence>
<evidence type="ECO:0000313" key="2">
    <source>
        <dbReference type="Proteomes" id="UP000798662"/>
    </source>
</evidence>
<accession>A0ACC3BPW2</accession>
<organism evidence="1 2">
    <name type="scientific">Pyropia yezoensis</name>
    <name type="common">Susabi-nori</name>
    <name type="synonym">Porphyra yezoensis</name>
    <dbReference type="NCBI Taxonomy" id="2788"/>
    <lineage>
        <taxon>Eukaryota</taxon>
        <taxon>Rhodophyta</taxon>
        <taxon>Bangiophyceae</taxon>
        <taxon>Bangiales</taxon>
        <taxon>Bangiaceae</taxon>
        <taxon>Pyropia</taxon>
    </lineage>
</organism>
<reference evidence="1" key="1">
    <citation type="submission" date="2019-11" db="EMBL/GenBank/DDBJ databases">
        <title>Nori genome reveals adaptations in red seaweeds to the harsh intertidal environment.</title>
        <authorList>
            <person name="Wang D."/>
            <person name="Mao Y."/>
        </authorList>
    </citation>
    <scope>NUCLEOTIDE SEQUENCE</scope>
    <source>
        <tissue evidence="1">Gametophyte</tissue>
    </source>
</reference>
<evidence type="ECO:0000313" key="1">
    <source>
        <dbReference type="EMBL" id="KAK1859781.1"/>
    </source>
</evidence>
<dbReference type="EMBL" id="CM020618">
    <property type="protein sequence ID" value="KAK1859781.1"/>
    <property type="molecule type" value="Genomic_DNA"/>
</dbReference>
<keyword evidence="2" id="KW-1185">Reference proteome</keyword>